<organism evidence="1 2">
    <name type="scientific">Colwellia chukchiensis</name>
    <dbReference type="NCBI Taxonomy" id="641665"/>
    <lineage>
        <taxon>Bacteria</taxon>
        <taxon>Pseudomonadati</taxon>
        <taxon>Pseudomonadota</taxon>
        <taxon>Gammaproteobacteria</taxon>
        <taxon>Alteromonadales</taxon>
        <taxon>Colwelliaceae</taxon>
        <taxon>Colwellia</taxon>
    </lineage>
</organism>
<gene>
    <name evidence="1" type="ORF">SAMN05216262_106124</name>
</gene>
<evidence type="ECO:0000313" key="2">
    <source>
        <dbReference type="Proteomes" id="UP000199297"/>
    </source>
</evidence>
<evidence type="ECO:0000313" key="1">
    <source>
        <dbReference type="EMBL" id="SEL14415.1"/>
    </source>
</evidence>
<dbReference type="OrthoDB" id="194883at2"/>
<reference evidence="2" key="1">
    <citation type="submission" date="2016-10" db="EMBL/GenBank/DDBJ databases">
        <authorList>
            <person name="Varghese N."/>
            <person name="Submissions S."/>
        </authorList>
    </citation>
    <scope>NUCLEOTIDE SEQUENCE [LARGE SCALE GENOMIC DNA]</scope>
    <source>
        <strain evidence="2">CGMCC 1.9127</strain>
    </source>
</reference>
<protein>
    <submittedName>
        <fullName evidence="1">Uncharacterized protein</fullName>
    </submittedName>
</protein>
<name>A0A1H7MUR2_9GAMM</name>
<accession>A0A1H7MUR2</accession>
<keyword evidence="2" id="KW-1185">Reference proteome</keyword>
<proteinExistence type="predicted"/>
<dbReference type="RefSeq" id="WP_085284805.1">
    <property type="nucleotide sequence ID" value="NZ_FOBI01000006.1"/>
</dbReference>
<dbReference type="EMBL" id="FOBI01000006">
    <property type="protein sequence ID" value="SEL14415.1"/>
    <property type="molecule type" value="Genomic_DNA"/>
</dbReference>
<dbReference type="Proteomes" id="UP000199297">
    <property type="component" value="Unassembled WGS sequence"/>
</dbReference>
<dbReference type="AlphaFoldDB" id="A0A1H7MUR2"/>
<dbReference type="STRING" id="641665.GCA_002104455_03300"/>
<sequence length="146" mass="16683">MVVDFTLVQGHRVASGLANDKRFPKGTIAAQQPYFKSLGLDLSPFHFATLNAKFNCDYVQLNTYHYYFKQVKWHQQMPAEDFKFCHCHVVVGEQSVPGLIYQPMPSTKTAHFQPKNQLELLAPFIANLQYGTVMQLEVADFAITLR</sequence>